<evidence type="ECO:0000313" key="6">
    <source>
        <dbReference type="EMBL" id="ODN76472.1"/>
    </source>
</evidence>
<dbReference type="SMART" id="SM00339">
    <property type="entry name" value="FH"/>
    <property type="match status" value="1"/>
</dbReference>
<keyword evidence="1 3" id="KW-0238">DNA-binding</keyword>
<evidence type="ECO:0000256" key="3">
    <source>
        <dbReference type="PROSITE-ProRule" id="PRU00089"/>
    </source>
</evidence>
<protein>
    <recommendedName>
        <fullName evidence="5">Fork-head domain-containing protein</fullName>
    </recommendedName>
</protein>
<dbReference type="InterPro" id="IPR036388">
    <property type="entry name" value="WH-like_DNA-bd_sf"/>
</dbReference>
<dbReference type="InterPro" id="IPR001766">
    <property type="entry name" value="Fork_head_dom"/>
</dbReference>
<evidence type="ECO:0000256" key="4">
    <source>
        <dbReference type="SAM" id="MobiDB-lite"/>
    </source>
</evidence>
<dbReference type="Gene3D" id="1.10.10.10">
    <property type="entry name" value="Winged helix-like DNA-binding domain superfamily/Winged helix DNA-binding domain"/>
    <property type="match status" value="1"/>
</dbReference>
<feature type="region of interest" description="Disordered" evidence="4">
    <location>
        <begin position="489"/>
        <end position="538"/>
    </location>
</feature>
<dbReference type="GO" id="GO:0005634">
    <property type="term" value="C:nucleus"/>
    <property type="evidence" value="ECO:0007669"/>
    <property type="project" value="UniProtKB-SubCell"/>
</dbReference>
<dbReference type="CDD" id="cd00059">
    <property type="entry name" value="FH_FOX"/>
    <property type="match status" value="1"/>
</dbReference>
<dbReference type="InterPro" id="IPR030456">
    <property type="entry name" value="TF_fork_head_CS_2"/>
</dbReference>
<feature type="compositionally biased region" description="Low complexity" evidence="4">
    <location>
        <begin position="509"/>
        <end position="520"/>
    </location>
</feature>
<comment type="caution">
    <text evidence="6">The sequence shown here is derived from an EMBL/GenBank/DDBJ whole genome shotgun (WGS) entry which is preliminary data.</text>
</comment>
<feature type="compositionally biased region" description="Polar residues" evidence="4">
    <location>
        <begin position="326"/>
        <end position="335"/>
    </location>
</feature>
<dbReference type="PANTHER" id="PTHR11829">
    <property type="entry name" value="FORKHEAD BOX PROTEIN"/>
    <property type="match status" value="1"/>
</dbReference>
<dbReference type="GO" id="GO:0000978">
    <property type="term" value="F:RNA polymerase II cis-regulatory region sequence-specific DNA binding"/>
    <property type="evidence" value="ECO:0007669"/>
    <property type="project" value="TreeGrafter"/>
</dbReference>
<feature type="compositionally biased region" description="Basic and acidic residues" evidence="4">
    <location>
        <begin position="687"/>
        <end position="721"/>
    </location>
</feature>
<dbReference type="EMBL" id="AWGH01000051">
    <property type="protein sequence ID" value="ODN76472.1"/>
    <property type="molecule type" value="Genomic_DNA"/>
</dbReference>
<dbReference type="Proteomes" id="UP000094819">
    <property type="component" value="Unassembled WGS sequence"/>
</dbReference>
<dbReference type="InterPro" id="IPR050211">
    <property type="entry name" value="FOX_domain-containing"/>
</dbReference>
<feature type="region of interest" description="Disordered" evidence="4">
    <location>
        <begin position="326"/>
        <end position="348"/>
    </location>
</feature>
<dbReference type="RefSeq" id="XP_019027987.1">
    <property type="nucleotide sequence ID" value="XM_019180040.1"/>
</dbReference>
<dbReference type="SUPFAM" id="SSF46785">
    <property type="entry name" value="Winged helix' DNA-binding domain"/>
    <property type="match status" value="1"/>
</dbReference>
<evidence type="ECO:0000256" key="1">
    <source>
        <dbReference type="ARBA" id="ARBA00023125"/>
    </source>
</evidence>
<feature type="compositionally biased region" description="Polar residues" evidence="4">
    <location>
        <begin position="1"/>
        <end position="18"/>
    </location>
</feature>
<accession>A0A1E3HJE7</accession>
<evidence type="ECO:0000256" key="2">
    <source>
        <dbReference type="ARBA" id="ARBA00023242"/>
    </source>
</evidence>
<dbReference type="AlphaFoldDB" id="A0A1E3HJE7"/>
<feature type="DNA-binding region" description="Fork-head" evidence="3">
    <location>
        <begin position="540"/>
        <end position="639"/>
    </location>
</feature>
<feature type="region of interest" description="Disordered" evidence="4">
    <location>
        <begin position="362"/>
        <end position="385"/>
    </location>
</feature>
<dbReference type="PANTHER" id="PTHR11829:SF343">
    <property type="entry name" value="FORK-HEAD DOMAIN-CONTAINING PROTEIN"/>
    <property type="match status" value="1"/>
</dbReference>
<dbReference type="InterPro" id="IPR036390">
    <property type="entry name" value="WH_DNA-bd_sf"/>
</dbReference>
<feature type="compositionally biased region" description="Basic and acidic residues" evidence="4">
    <location>
        <begin position="728"/>
        <end position="748"/>
    </location>
</feature>
<organism evidence="6 7">
    <name type="scientific">Cryptococcus wingfieldii CBS 7118</name>
    <dbReference type="NCBI Taxonomy" id="1295528"/>
    <lineage>
        <taxon>Eukaryota</taxon>
        <taxon>Fungi</taxon>
        <taxon>Dikarya</taxon>
        <taxon>Basidiomycota</taxon>
        <taxon>Agaricomycotina</taxon>
        <taxon>Tremellomycetes</taxon>
        <taxon>Tremellales</taxon>
        <taxon>Cryptococcaceae</taxon>
        <taxon>Cryptococcus</taxon>
    </lineage>
</organism>
<name>A0A1E3HJE7_9TREE</name>
<comment type="subcellular location">
    <subcellularLocation>
        <location evidence="3">Nucleus</location>
    </subcellularLocation>
</comment>
<feature type="region of interest" description="Disordered" evidence="4">
    <location>
        <begin position="659"/>
        <end position="757"/>
    </location>
</feature>
<dbReference type="PRINTS" id="PR00053">
    <property type="entry name" value="FORKHEAD"/>
</dbReference>
<evidence type="ECO:0000313" key="7">
    <source>
        <dbReference type="Proteomes" id="UP000094819"/>
    </source>
</evidence>
<proteinExistence type="predicted"/>
<reference evidence="6 7" key="1">
    <citation type="submission" date="2016-06" db="EMBL/GenBank/DDBJ databases">
        <title>Evolution of pathogenesis and genome organization in the Tremellales.</title>
        <authorList>
            <person name="Cuomo C."/>
            <person name="Litvintseva A."/>
            <person name="Heitman J."/>
            <person name="Chen Y."/>
            <person name="Sun S."/>
            <person name="Springer D."/>
            <person name="Dromer F."/>
            <person name="Young S."/>
            <person name="Zeng Q."/>
            <person name="Chapman S."/>
            <person name="Gujja S."/>
            <person name="Saif S."/>
            <person name="Birren B."/>
        </authorList>
    </citation>
    <scope>NUCLEOTIDE SEQUENCE [LARGE SCALE GENOMIC DNA]</scope>
    <source>
        <strain evidence="6 7">CBS 7118</strain>
    </source>
</reference>
<dbReference type="OrthoDB" id="5954824at2759"/>
<feature type="compositionally biased region" description="Polar residues" evidence="4">
    <location>
        <begin position="270"/>
        <end position="304"/>
    </location>
</feature>
<dbReference type="GeneID" id="30197278"/>
<feature type="compositionally biased region" description="Polar residues" evidence="4">
    <location>
        <begin position="33"/>
        <end position="43"/>
    </location>
</feature>
<feature type="region of interest" description="Disordered" evidence="4">
    <location>
        <begin position="1"/>
        <end position="116"/>
    </location>
</feature>
<feature type="compositionally biased region" description="Basic and acidic residues" evidence="4">
    <location>
        <begin position="365"/>
        <end position="374"/>
    </location>
</feature>
<feature type="domain" description="Fork-head" evidence="5">
    <location>
        <begin position="540"/>
        <end position="639"/>
    </location>
</feature>
<sequence length="785" mass="85963">MPGVNQISTPSTLHSPTRSPRKSSHSRYYPTPLSMSPNANHNSLHYPPSFDPHHTSSRYPSNQGHAHSHSRSYSHSSSHSHRTAAPQGTYSVYSPYRPGEYGRSERGVMMGDRTGTGTGVERKLFVEGDEVQEEEGGWRGHRASSPLAPAFEPKMVLRNGASIDLISWLRTNFIHSAPPHNAITPPMPLNGIRHLLLERFPRAPEVSEIHKAVLAAFPHSQWDYAENNSEPPSMRGLKWAGRDVEEDYELEEGYEARYREGANGAVNGAARQSQPRGRISNGNGTKQSRSPTQSTLVSPISSSKRPLPDTPARSVLEEFAEIATLTGKTPGSRTKSLPGETLAASPDSADLAVEDGLLLKGKKRVATDSPERSGGHQRRASSSDKLHGLLAAAEAVEGSPLTTILPPNATASANAHKRRRTIGGSPPAREMMAFPRRALSARGTMSPPPVNGMGHGQRGSGSGNGLGQVEENVDYVVPLNDTAFAAPASASSSSSALPGPLTATANGKPTSSSAAATPSRTSRKLNELPTDGDRPGFDCKPPYPYHEMIRHAIEQAPDRRLQLNQIYASIAERFPFFKTLDEKKTAGWQNSIRHNLSLKKMFVRVNKIDGIPDDTAGKGGWWTVIPGVPDEGRPGRKAKARKAKELAARQLLIDQQAAEEAKGLDEARARDRGGEHDGPEPSPAELARMDRERMMDMERQREREREHELRQREKREREAREAMAWVEQQDRAEMAERERRRKEGKENEPLLAGAGGRVLMGEAPREYVAGDKRPEGWMGGMNGWA</sequence>
<dbReference type="Pfam" id="PF00250">
    <property type="entry name" value="Forkhead"/>
    <property type="match status" value="1"/>
</dbReference>
<evidence type="ECO:0000259" key="5">
    <source>
        <dbReference type="PROSITE" id="PS50039"/>
    </source>
</evidence>
<dbReference type="PROSITE" id="PS50039">
    <property type="entry name" value="FORK_HEAD_3"/>
    <property type="match status" value="1"/>
</dbReference>
<keyword evidence="2 3" id="KW-0539">Nucleus</keyword>
<keyword evidence="7" id="KW-1185">Reference proteome</keyword>
<dbReference type="PROSITE" id="PS00658">
    <property type="entry name" value="FORK_HEAD_2"/>
    <property type="match status" value="1"/>
</dbReference>
<feature type="region of interest" description="Disordered" evidence="4">
    <location>
        <begin position="401"/>
        <end position="468"/>
    </location>
</feature>
<feature type="compositionally biased region" description="Basic residues" evidence="4">
    <location>
        <begin position="66"/>
        <end position="82"/>
    </location>
</feature>
<feature type="compositionally biased region" description="Gly residues" evidence="4">
    <location>
        <begin position="453"/>
        <end position="466"/>
    </location>
</feature>
<dbReference type="GO" id="GO:0000981">
    <property type="term" value="F:DNA-binding transcription factor activity, RNA polymerase II-specific"/>
    <property type="evidence" value="ECO:0007669"/>
    <property type="project" value="TreeGrafter"/>
</dbReference>
<feature type="compositionally biased region" description="Basic and acidic residues" evidence="4">
    <location>
        <begin position="659"/>
        <end position="679"/>
    </location>
</feature>
<gene>
    <name evidence="6" type="ORF">L198_08067</name>
</gene>
<feature type="region of interest" description="Disordered" evidence="4">
    <location>
        <begin position="265"/>
        <end position="312"/>
    </location>
</feature>